<evidence type="ECO:0000313" key="1">
    <source>
        <dbReference type="EMBL" id="GMN75250.1"/>
    </source>
</evidence>
<dbReference type="EMBL" id="BTGU01021621">
    <property type="protein sequence ID" value="GMN75250.1"/>
    <property type="molecule type" value="Genomic_DNA"/>
</dbReference>
<evidence type="ECO:0000313" key="3">
    <source>
        <dbReference type="Proteomes" id="UP001187192"/>
    </source>
</evidence>
<proteinExistence type="predicted"/>
<sequence length="77" mass="7942">MAVSGAPLAWAFAPSLAHPWGALGPGRPAWLRGRGDEIKVCPVRPPSHSTIRADGLLGAIRLGKIAPRPGDLMASPA</sequence>
<dbReference type="AlphaFoldDB" id="A0AA88EJW9"/>
<dbReference type="EMBL" id="BTGU01021622">
    <property type="protein sequence ID" value="GMN75251.1"/>
    <property type="molecule type" value="Genomic_DNA"/>
</dbReference>
<gene>
    <name evidence="1" type="ORF">TIFTF001_056665</name>
    <name evidence="2" type="ORF">TIFTF001_056666</name>
</gene>
<reference evidence="1" key="1">
    <citation type="submission" date="2023-07" db="EMBL/GenBank/DDBJ databases">
        <title>draft genome sequence of fig (Ficus carica).</title>
        <authorList>
            <person name="Takahashi T."/>
            <person name="Nishimura K."/>
        </authorList>
    </citation>
    <scope>NUCLEOTIDE SEQUENCE</scope>
</reference>
<comment type="caution">
    <text evidence="1">The sequence shown here is derived from an EMBL/GenBank/DDBJ whole genome shotgun (WGS) entry which is preliminary data.</text>
</comment>
<accession>A0AA88EJW9</accession>
<name>A0AA88EJW9_FICCA</name>
<dbReference type="Proteomes" id="UP001187192">
    <property type="component" value="Unassembled WGS sequence"/>
</dbReference>
<protein>
    <submittedName>
        <fullName evidence="1">Uncharacterized protein</fullName>
    </submittedName>
</protein>
<evidence type="ECO:0000313" key="2">
    <source>
        <dbReference type="EMBL" id="GMN75251.1"/>
    </source>
</evidence>
<organism evidence="1 3">
    <name type="scientific">Ficus carica</name>
    <name type="common">Common fig</name>
    <dbReference type="NCBI Taxonomy" id="3494"/>
    <lineage>
        <taxon>Eukaryota</taxon>
        <taxon>Viridiplantae</taxon>
        <taxon>Streptophyta</taxon>
        <taxon>Embryophyta</taxon>
        <taxon>Tracheophyta</taxon>
        <taxon>Spermatophyta</taxon>
        <taxon>Magnoliopsida</taxon>
        <taxon>eudicotyledons</taxon>
        <taxon>Gunneridae</taxon>
        <taxon>Pentapetalae</taxon>
        <taxon>rosids</taxon>
        <taxon>fabids</taxon>
        <taxon>Rosales</taxon>
        <taxon>Moraceae</taxon>
        <taxon>Ficeae</taxon>
        <taxon>Ficus</taxon>
    </lineage>
</organism>
<keyword evidence="3" id="KW-1185">Reference proteome</keyword>